<keyword evidence="2" id="KW-1185">Reference proteome</keyword>
<evidence type="ECO:0000313" key="1">
    <source>
        <dbReference type="EMBL" id="KIK92564.1"/>
    </source>
</evidence>
<dbReference type="Proteomes" id="UP000054538">
    <property type="component" value="Unassembled WGS sequence"/>
</dbReference>
<proteinExistence type="predicted"/>
<dbReference type="HOGENOM" id="CLU_2360357_0_0_1"/>
<dbReference type="InParanoid" id="A0A0D0DZJ5"/>
<reference evidence="2" key="2">
    <citation type="submission" date="2015-01" db="EMBL/GenBank/DDBJ databases">
        <title>Evolutionary Origins and Diversification of the Mycorrhizal Mutualists.</title>
        <authorList>
            <consortium name="DOE Joint Genome Institute"/>
            <consortium name="Mycorrhizal Genomics Consortium"/>
            <person name="Kohler A."/>
            <person name="Kuo A."/>
            <person name="Nagy L.G."/>
            <person name="Floudas D."/>
            <person name="Copeland A."/>
            <person name="Barry K.W."/>
            <person name="Cichocki N."/>
            <person name="Veneault-Fourrey C."/>
            <person name="LaButti K."/>
            <person name="Lindquist E.A."/>
            <person name="Lipzen A."/>
            <person name="Lundell T."/>
            <person name="Morin E."/>
            <person name="Murat C."/>
            <person name="Riley R."/>
            <person name="Ohm R."/>
            <person name="Sun H."/>
            <person name="Tunlid A."/>
            <person name="Henrissat B."/>
            <person name="Grigoriev I.V."/>
            <person name="Hibbett D.S."/>
            <person name="Martin F."/>
        </authorList>
    </citation>
    <scope>NUCLEOTIDE SEQUENCE [LARGE SCALE GENOMIC DNA]</scope>
    <source>
        <strain evidence="2">Ve08.2h10</strain>
    </source>
</reference>
<organism evidence="1 2">
    <name type="scientific">Paxillus rubicundulus Ve08.2h10</name>
    <dbReference type="NCBI Taxonomy" id="930991"/>
    <lineage>
        <taxon>Eukaryota</taxon>
        <taxon>Fungi</taxon>
        <taxon>Dikarya</taxon>
        <taxon>Basidiomycota</taxon>
        <taxon>Agaricomycotina</taxon>
        <taxon>Agaricomycetes</taxon>
        <taxon>Agaricomycetidae</taxon>
        <taxon>Boletales</taxon>
        <taxon>Paxilineae</taxon>
        <taxon>Paxillaceae</taxon>
        <taxon>Paxillus</taxon>
    </lineage>
</organism>
<sequence length="96" mass="11073">MLCSARRMPVEAAQSFISCLTSFSRALPMLLIRVLTDPRVHWAAGAHTKRTYVCTSRSPFYDLFIAQLSRAATMLIYVFYSRLHPEYDLHSLEDCR</sequence>
<reference evidence="1 2" key="1">
    <citation type="submission" date="2014-04" db="EMBL/GenBank/DDBJ databases">
        <authorList>
            <consortium name="DOE Joint Genome Institute"/>
            <person name="Kuo A."/>
            <person name="Kohler A."/>
            <person name="Jargeat P."/>
            <person name="Nagy L.G."/>
            <person name="Floudas D."/>
            <person name="Copeland A."/>
            <person name="Barry K.W."/>
            <person name="Cichocki N."/>
            <person name="Veneault-Fourrey C."/>
            <person name="LaButti K."/>
            <person name="Lindquist E.A."/>
            <person name="Lipzen A."/>
            <person name="Lundell T."/>
            <person name="Morin E."/>
            <person name="Murat C."/>
            <person name="Sun H."/>
            <person name="Tunlid A."/>
            <person name="Henrissat B."/>
            <person name="Grigoriev I.V."/>
            <person name="Hibbett D.S."/>
            <person name="Martin F."/>
            <person name="Nordberg H.P."/>
            <person name="Cantor M.N."/>
            <person name="Hua S.X."/>
        </authorList>
    </citation>
    <scope>NUCLEOTIDE SEQUENCE [LARGE SCALE GENOMIC DNA]</scope>
    <source>
        <strain evidence="1 2">Ve08.2h10</strain>
    </source>
</reference>
<name>A0A0D0DZJ5_9AGAM</name>
<protein>
    <submittedName>
        <fullName evidence="1">Uncharacterized protein</fullName>
    </submittedName>
</protein>
<accession>A0A0D0DZJ5</accession>
<dbReference type="AlphaFoldDB" id="A0A0D0DZJ5"/>
<gene>
    <name evidence="1" type="ORF">PAXRUDRAFT_566951</name>
</gene>
<dbReference type="EMBL" id="KN825266">
    <property type="protein sequence ID" value="KIK92564.1"/>
    <property type="molecule type" value="Genomic_DNA"/>
</dbReference>
<evidence type="ECO:0000313" key="2">
    <source>
        <dbReference type="Proteomes" id="UP000054538"/>
    </source>
</evidence>